<dbReference type="Proteomes" id="UP000272400">
    <property type="component" value="Unassembled WGS sequence"/>
</dbReference>
<comment type="caution">
    <text evidence="2">The sequence shown here is derived from an EMBL/GenBank/DDBJ whole genome shotgun (WGS) entry which is preliminary data.</text>
</comment>
<gene>
    <name evidence="2" type="ORF">EDD29_8705</name>
</gene>
<evidence type="ECO:0000256" key="1">
    <source>
        <dbReference type="SAM" id="MobiDB-lite"/>
    </source>
</evidence>
<keyword evidence="3" id="KW-1185">Reference proteome</keyword>
<evidence type="ECO:0000313" key="2">
    <source>
        <dbReference type="EMBL" id="ROO90963.1"/>
    </source>
</evidence>
<protein>
    <submittedName>
        <fullName evidence="2">Uncharacterized protein</fullName>
    </submittedName>
</protein>
<dbReference type="AlphaFoldDB" id="A0A3N1DBR7"/>
<name>A0A3N1DBR7_9ACTN</name>
<organism evidence="2 3">
    <name type="scientific">Actinocorallia herbida</name>
    <dbReference type="NCBI Taxonomy" id="58109"/>
    <lineage>
        <taxon>Bacteria</taxon>
        <taxon>Bacillati</taxon>
        <taxon>Actinomycetota</taxon>
        <taxon>Actinomycetes</taxon>
        <taxon>Streptosporangiales</taxon>
        <taxon>Thermomonosporaceae</taxon>
        <taxon>Actinocorallia</taxon>
    </lineage>
</organism>
<sequence>MVEVALPSPRPPTLVQAMSTRRPDDETEAARIETDFPGWRAWRSGTGRWWAFRTASRPLSIDQLRAGCRLLVHADTPAELRVQIRVEIVRATV</sequence>
<feature type="region of interest" description="Disordered" evidence="1">
    <location>
        <begin position="1"/>
        <end position="28"/>
    </location>
</feature>
<evidence type="ECO:0000313" key="3">
    <source>
        <dbReference type="Proteomes" id="UP000272400"/>
    </source>
</evidence>
<accession>A0A3N1DBR7</accession>
<reference evidence="2 3" key="1">
    <citation type="submission" date="2018-11" db="EMBL/GenBank/DDBJ databases">
        <title>Sequencing the genomes of 1000 actinobacteria strains.</title>
        <authorList>
            <person name="Klenk H.-P."/>
        </authorList>
    </citation>
    <scope>NUCLEOTIDE SEQUENCE [LARGE SCALE GENOMIC DNA]</scope>
    <source>
        <strain evidence="2 3">DSM 44254</strain>
    </source>
</reference>
<proteinExistence type="predicted"/>
<dbReference type="EMBL" id="RJKE01000001">
    <property type="protein sequence ID" value="ROO90963.1"/>
    <property type="molecule type" value="Genomic_DNA"/>
</dbReference>